<organism evidence="1 2">
    <name type="scientific">Nocardia vinacea</name>
    <dbReference type="NCBI Taxonomy" id="96468"/>
    <lineage>
        <taxon>Bacteria</taxon>
        <taxon>Bacillati</taxon>
        <taxon>Actinomycetota</taxon>
        <taxon>Actinomycetes</taxon>
        <taxon>Mycobacteriales</taxon>
        <taxon>Nocardiaceae</taxon>
        <taxon>Nocardia</taxon>
    </lineage>
</organism>
<keyword evidence="2" id="KW-1185">Reference proteome</keyword>
<sequence>MAPRIAAAPRDRTTDSAPVVGAPVHDDLAIARTLLAAVLAATESSAVGVSWAVAVLRGPSDGGVFITSNEGRGWLPAGVFLPQQVSTPWLWDEMLDDGTGRRSAPWEGIADPARVLVEFGRVWGPRAGAEVTTLVSSGPIDPRLRAQLGSVAAVGGVGPTYDIDLRVQTPGTVDRLELTGSADDVDGVVALSDTWLRNRCVELAADAHVRLGSTGPAPAEAAASAQLRDRILANLQAGREVPRQWWDELRDADELLAAIQRTRRVPVAHMGLGDLRVDNAAGLRALVFQRRCTELVLLLDGETNRQQLRDAVYAHEQIVKHPVFADGPAAVSAPESGRYQWPVDMRRITAESNERVVSSDSNRWG</sequence>
<accession>A0ABZ1Z135</accession>
<gene>
    <name evidence="1" type="ORF">OG563_06145</name>
</gene>
<evidence type="ECO:0000313" key="1">
    <source>
        <dbReference type="EMBL" id="WUV47811.1"/>
    </source>
</evidence>
<dbReference type="EMBL" id="CP109441">
    <property type="protein sequence ID" value="WUV47811.1"/>
    <property type="molecule type" value="Genomic_DNA"/>
</dbReference>
<proteinExistence type="predicted"/>
<reference evidence="1" key="1">
    <citation type="submission" date="2022-10" db="EMBL/GenBank/DDBJ databases">
        <title>The complete genomes of actinobacterial strains from the NBC collection.</title>
        <authorList>
            <person name="Joergensen T.S."/>
            <person name="Alvarez Arevalo M."/>
            <person name="Sterndorff E.B."/>
            <person name="Faurdal D."/>
            <person name="Vuksanovic O."/>
            <person name="Mourched A.-S."/>
            <person name="Charusanti P."/>
            <person name="Shaw S."/>
            <person name="Blin K."/>
            <person name="Weber T."/>
        </authorList>
    </citation>
    <scope>NUCLEOTIDE SEQUENCE</scope>
    <source>
        <strain evidence="1">NBC_01482</strain>
    </source>
</reference>
<dbReference type="RefSeq" id="WP_329411994.1">
    <property type="nucleotide sequence ID" value="NZ_CP109441.1"/>
</dbReference>
<name>A0ABZ1Z135_9NOCA</name>
<dbReference type="Proteomes" id="UP001432062">
    <property type="component" value="Chromosome"/>
</dbReference>
<protein>
    <submittedName>
        <fullName evidence="1">Uncharacterized protein</fullName>
    </submittedName>
</protein>
<evidence type="ECO:0000313" key="2">
    <source>
        <dbReference type="Proteomes" id="UP001432062"/>
    </source>
</evidence>